<sequence length="68" mass="6991">MVAARSRSAASGGKNSVHTNGDVGFSPKCGETRKVATDTGLGCGVPYVLLLLLLLLYSATILRRQAGA</sequence>
<feature type="compositionally biased region" description="Low complexity" evidence="1">
    <location>
        <begin position="1"/>
        <end position="11"/>
    </location>
</feature>
<feature type="transmembrane region" description="Helical" evidence="2">
    <location>
        <begin position="44"/>
        <end position="62"/>
    </location>
</feature>
<reference evidence="3" key="1">
    <citation type="submission" date="2022-08" db="UniProtKB">
        <authorList>
            <consortium name="EnsemblMetazoa"/>
        </authorList>
    </citation>
    <scope>IDENTIFICATION</scope>
</reference>
<accession>A0A8W7PT89</accession>
<evidence type="ECO:0000256" key="1">
    <source>
        <dbReference type="SAM" id="MobiDB-lite"/>
    </source>
</evidence>
<evidence type="ECO:0000313" key="3">
    <source>
        <dbReference type="EnsemblMetazoa" id="ACOM037168-PA.1"/>
    </source>
</evidence>
<dbReference type="EnsemblMetazoa" id="ACOM037168-RA">
    <property type="protein sequence ID" value="ACOM037168-PA.1"/>
    <property type="gene ID" value="ACOM037168"/>
</dbReference>
<feature type="region of interest" description="Disordered" evidence="1">
    <location>
        <begin position="1"/>
        <end position="28"/>
    </location>
</feature>
<proteinExistence type="predicted"/>
<dbReference type="AlphaFoldDB" id="A0A8W7PT89"/>
<keyword evidence="2" id="KW-1133">Transmembrane helix</keyword>
<organism evidence="3">
    <name type="scientific">Anopheles coluzzii</name>
    <name type="common">African malaria mosquito</name>
    <dbReference type="NCBI Taxonomy" id="1518534"/>
    <lineage>
        <taxon>Eukaryota</taxon>
        <taxon>Metazoa</taxon>
        <taxon>Ecdysozoa</taxon>
        <taxon>Arthropoda</taxon>
        <taxon>Hexapoda</taxon>
        <taxon>Insecta</taxon>
        <taxon>Pterygota</taxon>
        <taxon>Neoptera</taxon>
        <taxon>Endopterygota</taxon>
        <taxon>Diptera</taxon>
        <taxon>Nematocera</taxon>
        <taxon>Culicoidea</taxon>
        <taxon>Culicidae</taxon>
        <taxon>Anophelinae</taxon>
        <taxon>Anopheles</taxon>
    </lineage>
</organism>
<protein>
    <submittedName>
        <fullName evidence="3">Uncharacterized protein</fullName>
    </submittedName>
</protein>
<evidence type="ECO:0000256" key="2">
    <source>
        <dbReference type="SAM" id="Phobius"/>
    </source>
</evidence>
<dbReference type="Proteomes" id="UP000075882">
    <property type="component" value="Unassembled WGS sequence"/>
</dbReference>
<keyword evidence="2" id="KW-0472">Membrane</keyword>
<keyword evidence="2" id="KW-0812">Transmembrane</keyword>
<name>A0A8W7PT89_ANOCL</name>